<dbReference type="Proteomes" id="UP000594263">
    <property type="component" value="Unplaced"/>
</dbReference>
<evidence type="ECO:0000313" key="2">
    <source>
        <dbReference type="EnsemblPlants" id="Kaladp0748s0036.1.v1.1.CDS.1"/>
    </source>
</evidence>
<evidence type="ECO:0000256" key="1">
    <source>
        <dbReference type="SAM" id="MobiDB-lite"/>
    </source>
</evidence>
<keyword evidence="3" id="KW-1185">Reference proteome</keyword>
<proteinExistence type="predicted"/>
<feature type="compositionally biased region" description="Basic residues" evidence="1">
    <location>
        <begin position="72"/>
        <end position="81"/>
    </location>
</feature>
<organism evidence="2 3">
    <name type="scientific">Kalanchoe fedtschenkoi</name>
    <name type="common">Lavender scallops</name>
    <name type="synonym">South American air plant</name>
    <dbReference type="NCBI Taxonomy" id="63787"/>
    <lineage>
        <taxon>Eukaryota</taxon>
        <taxon>Viridiplantae</taxon>
        <taxon>Streptophyta</taxon>
        <taxon>Embryophyta</taxon>
        <taxon>Tracheophyta</taxon>
        <taxon>Spermatophyta</taxon>
        <taxon>Magnoliopsida</taxon>
        <taxon>eudicotyledons</taxon>
        <taxon>Gunneridae</taxon>
        <taxon>Pentapetalae</taxon>
        <taxon>Saxifragales</taxon>
        <taxon>Crassulaceae</taxon>
        <taxon>Kalanchoe</taxon>
    </lineage>
</organism>
<accession>A0A7N0VGD8</accession>
<reference evidence="2" key="1">
    <citation type="submission" date="2021-01" db="UniProtKB">
        <authorList>
            <consortium name="EnsemblPlants"/>
        </authorList>
    </citation>
    <scope>IDENTIFICATION</scope>
</reference>
<evidence type="ECO:0000313" key="3">
    <source>
        <dbReference type="Proteomes" id="UP000594263"/>
    </source>
</evidence>
<dbReference type="AlphaFoldDB" id="A0A7N0VGD8"/>
<dbReference type="EnsemblPlants" id="Kaladp0748s0036.1.v1.1">
    <property type="protein sequence ID" value="Kaladp0748s0036.1.v1.1.CDS.1"/>
    <property type="gene ID" value="Kaladp0748s0036.v1.1"/>
</dbReference>
<dbReference type="Gramene" id="Kaladp0748s0036.1.v1.1">
    <property type="protein sequence ID" value="Kaladp0748s0036.1.v1.1.CDS.1"/>
    <property type="gene ID" value="Kaladp0748s0036.v1.1"/>
</dbReference>
<protein>
    <submittedName>
        <fullName evidence="2">Uncharacterized protein</fullName>
    </submittedName>
</protein>
<name>A0A7N0VGD8_KALFE</name>
<feature type="region of interest" description="Disordered" evidence="1">
    <location>
        <begin position="36"/>
        <end position="86"/>
    </location>
</feature>
<sequence>MTYRVCDGSDRRSVIAMEEFVQIMESPMFLQAQRAHPHSYSPFSDSLGSRANYRPEPQPQLPFGDSFGLGHVQRHHHHHHQQQPQLMSLSDSFGHVQRGPEPRHLHYQQQQLQLSPSDSFGCAPQRLPEAHYSRAQAAEYDVVTEPVMRAEKHHSIREESIDREAGDFIKLTHQKFELSK</sequence>